<name>A0A0P1FPG3_9RHOB</name>
<dbReference type="Pfam" id="PF07386">
    <property type="entry name" value="DUF1499"/>
    <property type="match status" value="1"/>
</dbReference>
<dbReference type="STRING" id="266809.PM03_11220"/>
<dbReference type="EMBL" id="CYRX01000031">
    <property type="protein sequence ID" value="CUH61109.1"/>
    <property type="molecule type" value="Genomic_DNA"/>
</dbReference>
<dbReference type="RefSeq" id="WP_058123932.1">
    <property type="nucleotide sequence ID" value="NZ_CYRX01000031.1"/>
</dbReference>
<dbReference type="InterPro" id="IPR010865">
    <property type="entry name" value="DUF1499"/>
</dbReference>
<dbReference type="eggNOG" id="COG4446">
    <property type="taxonomic scope" value="Bacteria"/>
</dbReference>
<evidence type="ECO:0000313" key="1">
    <source>
        <dbReference type="EMBL" id="CUH61109.1"/>
    </source>
</evidence>
<proteinExistence type="predicted"/>
<evidence type="ECO:0008006" key="3">
    <source>
        <dbReference type="Google" id="ProtNLM"/>
    </source>
</evidence>
<gene>
    <name evidence="1" type="ORF">THS5294_02409</name>
</gene>
<reference evidence="1 2" key="1">
    <citation type="submission" date="2015-09" db="EMBL/GenBank/DDBJ databases">
        <authorList>
            <consortium name="Swine Surveillance"/>
        </authorList>
    </citation>
    <scope>NUCLEOTIDE SEQUENCE [LARGE SCALE GENOMIC DNA]</scope>
    <source>
        <strain evidence="1 2">CECT 5294</strain>
    </source>
</reference>
<organism evidence="1 2">
    <name type="scientific">Thalassobacter stenotrophicus</name>
    <dbReference type="NCBI Taxonomy" id="266809"/>
    <lineage>
        <taxon>Bacteria</taxon>
        <taxon>Pseudomonadati</taxon>
        <taxon>Pseudomonadota</taxon>
        <taxon>Alphaproteobacteria</taxon>
        <taxon>Rhodobacterales</taxon>
        <taxon>Roseobacteraceae</taxon>
        <taxon>Thalassobacter</taxon>
    </lineage>
</organism>
<sequence length="152" mass="16053">MLKNALIGVGLIAAFGVAYVRYAPLYPNQWHVDPATVERTGKPNDFLMAEGGDQPPAVFAADVVTVAAALDAVVASEPATFVMAGAASDGFVTYVQRSKLMGFPDMISITLQPVEGGTMMHAYARARDGHSDLGVNAARMTRWVAALEARLG</sequence>
<dbReference type="AlphaFoldDB" id="A0A0P1FPG3"/>
<accession>A0A0P1FPG3</accession>
<dbReference type="Proteomes" id="UP000051298">
    <property type="component" value="Unassembled WGS sequence"/>
</dbReference>
<protein>
    <recommendedName>
        <fullName evidence="3">DUF1499 domain-containing protein</fullName>
    </recommendedName>
</protein>
<evidence type="ECO:0000313" key="2">
    <source>
        <dbReference type="Proteomes" id="UP000051298"/>
    </source>
</evidence>